<dbReference type="InterPro" id="IPR007899">
    <property type="entry name" value="CHAD_dom"/>
</dbReference>
<comment type="caution">
    <text evidence="2">The sequence shown here is derived from an EMBL/GenBank/DDBJ whole genome shotgun (WGS) entry which is preliminary data.</text>
</comment>
<evidence type="ECO:0000259" key="1">
    <source>
        <dbReference type="PROSITE" id="PS51708"/>
    </source>
</evidence>
<dbReference type="Gene3D" id="1.40.20.10">
    <property type="entry name" value="CHAD domain"/>
    <property type="match status" value="1"/>
</dbReference>
<gene>
    <name evidence="2" type="ORF">GCM10009425_35890</name>
</gene>
<dbReference type="SMART" id="SM00880">
    <property type="entry name" value="CHAD"/>
    <property type="match status" value="1"/>
</dbReference>
<reference evidence="3" key="1">
    <citation type="journal article" date="2019" name="Int. J. Syst. Evol. Microbiol.">
        <title>The Global Catalogue of Microorganisms (GCM) 10K type strain sequencing project: providing services to taxonomists for standard genome sequencing and annotation.</title>
        <authorList>
            <consortium name="The Broad Institute Genomics Platform"/>
            <consortium name="The Broad Institute Genome Sequencing Center for Infectious Disease"/>
            <person name="Wu L."/>
            <person name="Ma J."/>
        </authorList>
    </citation>
    <scope>NUCLEOTIDE SEQUENCE [LARGE SCALE GENOMIC DNA]</scope>
    <source>
        <strain evidence="3">JCM 13501</strain>
    </source>
</reference>
<feature type="domain" description="CHAD" evidence="1">
    <location>
        <begin position="1"/>
        <end position="280"/>
    </location>
</feature>
<protein>
    <submittedName>
        <fullName evidence="2">CHAD domain-containing protein</fullName>
    </submittedName>
</protein>
<dbReference type="PANTHER" id="PTHR39339">
    <property type="entry name" value="SLR1444 PROTEIN"/>
    <property type="match status" value="1"/>
</dbReference>
<evidence type="ECO:0000313" key="3">
    <source>
        <dbReference type="Proteomes" id="UP000616499"/>
    </source>
</evidence>
<organism evidence="2 3">
    <name type="scientific">Pseudomonas asuensis</name>
    <dbReference type="NCBI Taxonomy" id="1825787"/>
    <lineage>
        <taxon>Bacteria</taxon>
        <taxon>Pseudomonadati</taxon>
        <taxon>Pseudomonadota</taxon>
        <taxon>Gammaproteobacteria</taxon>
        <taxon>Pseudomonadales</taxon>
        <taxon>Pseudomonadaceae</taxon>
        <taxon>Pseudomonas</taxon>
    </lineage>
</organism>
<dbReference type="EMBL" id="BMNW01000008">
    <property type="protein sequence ID" value="GGM21779.1"/>
    <property type="molecule type" value="Genomic_DNA"/>
</dbReference>
<evidence type="ECO:0000313" key="2">
    <source>
        <dbReference type="EMBL" id="GGM21779.1"/>
    </source>
</evidence>
<dbReference type="Proteomes" id="UP000616499">
    <property type="component" value="Unassembled WGS sequence"/>
</dbReference>
<dbReference type="PROSITE" id="PS51708">
    <property type="entry name" value="CHAD"/>
    <property type="match status" value="1"/>
</dbReference>
<keyword evidence="3" id="KW-1185">Reference proteome</keyword>
<accession>A0ABQ2H1A2</accession>
<dbReference type="RefSeq" id="WP_188867492.1">
    <property type="nucleotide sequence ID" value="NZ_BMNW01000008.1"/>
</dbReference>
<dbReference type="PANTHER" id="PTHR39339:SF1">
    <property type="entry name" value="CHAD DOMAIN-CONTAINING PROTEIN"/>
    <property type="match status" value="1"/>
</dbReference>
<dbReference type="Pfam" id="PF05235">
    <property type="entry name" value="CHAD"/>
    <property type="match status" value="1"/>
</dbReference>
<proteinExistence type="predicted"/>
<name>A0ABQ2H1A2_9PSED</name>
<sequence>MSFRIQARKRVDDEIRRVVIERIERAQESLNAGSAKGVHNARKRLKEIRAVLRLVREPLGKKVFTAQNIRFRDLGQGLSSLRDATAVIESWDALTEENRKRFNSPAMKRVRGRLVERAEKTSQSETAGSHADLVVALEEAKHKVSGWKLKGKDFSLLESGILKTYKDGRAALKVVQNNATDETLHEWRKRVKDHWYHTQLLMDAWPEHFKSRQKCLEKLSAYLGDDHDLAVMQLLLEQEPELFGALSTRQAINESILAHRIQLQAKALELGQRIYVDKPAALLEHWENLWNVTAAPEKSKKAKKHKPAGLLPYLVEPVSA</sequence>
<dbReference type="InterPro" id="IPR038186">
    <property type="entry name" value="CHAD_dom_sf"/>
</dbReference>